<dbReference type="Proteomes" id="UP000887565">
    <property type="component" value="Unplaced"/>
</dbReference>
<reference evidence="2" key="1">
    <citation type="submission" date="2022-11" db="UniProtKB">
        <authorList>
            <consortium name="WormBaseParasite"/>
        </authorList>
    </citation>
    <scope>IDENTIFICATION</scope>
</reference>
<evidence type="ECO:0000313" key="2">
    <source>
        <dbReference type="WBParaSite" id="nRc.2.0.1.t29579-RA"/>
    </source>
</evidence>
<dbReference type="WBParaSite" id="nRc.2.0.1.t29579-RA">
    <property type="protein sequence ID" value="nRc.2.0.1.t29579-RA"/>
    <property type="gene ID" value="nRc.2.0.1.g29579"/>
</dbReference>
<proteinExistence type="predicted"/>
<accession>A0A915JU42</accession>
<evidence type="ECO:0000313" key="1">
    <source>
        <dbReference type="Proteomes" id="UP000887565"/>
    </source>
</evidence>
<name>A0A915JU42_ROMCU</name>
<protein>
    <submittedName>
        <fullName evidence="2">Uncharacterized protein</fullName>
    </submittedName>
</protein>
<organism evidence="1 2">
    <name type="scientific">Romanomermis culicivorax</name>
    <name type="common">Nematode worm</name>
    <dbReference type="NCBI Taxonomy" id="13658"/>
    <lineage>
        <taxon>Eukaryota</taxon>
        <taxon>Metazoa</taxon>
        <taxon>Ecdysozoa</taxon>
        <taxon>Nematoda</taxon>
        <taxon>Enoplea</taxon>
        <taxon>Dorylaimia</taxon>
        <taxon>Mermithida</taxon>
        <taxon>Mermithoidea</taxon>
        <taxon>Mermithidae</taxon>
        <taxon>Romanomermis</taxon>
    </lineage>
</organism>
<keyword evidence="1" id="KW-1185">Reference proteome</keyword>
<dbReference type="AlphaFoldDB" id="A0A915JU42"/>
<sequence length="85" mass="9900">MENENPQYENIPYDCPEQGCVKSFLKHAQCLAFNDGDDDHICKLYNYTNMLISIKMKEYDALDVGRPIYLLSRNENNFHPIPRSG</sequence>